<dbReference type="OrthoDB" id="5419802at2759"/>
<dbReference type="SUPFAM" id="SSF81301">
    <property type="entry name" value="Nucleotidyltransferase"/>
    <property type="match status" value="1"/>
</dbReference>
<gene>
    <name evidence="1" type="ORF">NECHADRAFT_82002</name>
</gene>
<dbReference type="InterPro" id="IPR043519">
    <property type="entry name" value="NT_sf"/>
</dbReference>
<protein>
    <submittedName>
        <fullName evidence="1">Uncharacterized protein</fullName>
    </submittedName>
</protein>
<evidence type="ECO:0000313" key="2">
    <source>
        <dbReference type="Proteomes" id="UP000005206"/>
    </source>
</evidence>
<dbReference type="Pfam" id="PF08843">
    <property type="entry name" value="AbiEii"/>
    <property type="match status" value="1"/>
</dbReference>
<dbReference type="Proteomes" id="UP000005206">
    <property type="component" value="Chromosome 6"/>
</dbReference>
<name>C7ZA76_FUSV7</name>
<dbReference type="GeneID" id="9672298"/>
<dbReference type="eggNOG" id="ENOG502SXUH">
    <property type="taxonomic scope" value="Eukaryota"/>
</dbReference>
<evidence type="ECO:0000313" key="1">
    <source>
        <dbReference type="EMBL" id="EEU39225.1"/>
    </source>
</evidence>
<dbReference type="AlphaFoldDB" id="C7ZA76"/>
<accession>C7ZA76</accession>
<dbReference type="InParanoid" id="C7ZA76"/>
<dbReference type="InterPro" id="IPR014942">
    <property type="entry name" value="AbiEii"/>
</dbReference>
<sequence>MSPSRHASFLTPEELLQAIAKLSQFISQSNARFSISGGAASTIIRMQLGLPQRTTEDIDLVIQPSGSITADSISTWLLENFPTEFVAKTQYGVTTPAITFKRHDRSVKHVKIEMFDYHAWPNRPQYNLDDPDNDCTVITINGVEVPVFSARWLLREKIRTAFERKGSRKERSDLDDVSILLQAVEANSVDLSGSEQAVQHLIECRPRVSEILGLKVICPVVLGDPWNWNDSAEVFWGFKGDRLKYLDANVKSHSFKWDDASQVWYFPDPNGRMWYYDPQAGDLILWT</sequence>
<dbReference type="EMBL" id="GG698912">
    <property type="protein sequence ID" value="EEU39225.1"/>
    <property type="molecule type" value="Genomic_DNA"/>
</dbReference>
<dbReference type="RefSeq" id="XP_003044938.1">
    <property type="nucleotide sequence ID" value="XM_003044892.1"/>
</dbReference>
<dbReference type="Gene3D" id="3.30.460.40">
    <property type="match status" value="1"/>
</dbReference>
<organism evidence="1 2">
    <name type="scientific">Fusarium vanettenii (strain ATCC MYA-4622 / CBS 123669 / FGSC 9596 / NRRL 45880 / 77-13-4)</name>
    <name type="common">Fusarium solani subsp. pisi</name>
    <dbReference type="NCBI Taxonomy" id="660122"/>
    <lineage>
        <taxon>Eukaryota</taxon>
        <taxon>Fungi</taxon>
        <taxon>Dikarya</taxon>
        <taxon>Ascomycota</taxon>
        <taxon>Pezizomycotina</taxon>
        <taxon>Sordariomycetes</taxon>
        <taxon>Hypocreomycetidae</taxon>
        <taxon>Hypocreales</taxon>
        <taxon>Nectriaceae</taxon>
        <taxon>Fusarium</taxon>
        <taxon>Fusarium solani species complex</taxon>
        <taxon>Fusarium vanettenii</taxon>
    </lineage>
</organism>
<dbReference type="OMA" id="WIFREKV"/>
<dbReference type="HOGENOM" id="CLU_970070_0_0_1"/>
<proteinExistence type="predicted"/>
<dbReference type="VEuPathDB" id="FungiDB:NECHADRAFT_82002"/>
<reference evidence="1 2" key="1">
    <citation type="journal article" date="2009" name="PLoS Genet.">
        <title>The genome of Nectria haematococca: contribution of supernumerary chromosomes to gene expansion.</title>
        <authorList>
            <person name="Coleman J.J."/>
            <person name="Rounsley S.D."/>
            <person name="Rodriguez-Carres M."/>
            <person name="Kuo A."/>
            <person name="Wasmann C.C."/>
            <person name="Grimwood J."/>
            <person name="Schmutz J."/>
            <person name="Taga M."/>
            <person name="White G.J."/>
            <person name="Zhou S."/>
            <person name="Schwartz D.C."/>
            <person name="Freitag M."/>
            <person name="Ma L.J."/>
            <person name="Danchin E.G."/>
            <person name="Henrissat B."/>
            <person name="Coutinho P.M."/>
            <person name="Nelson D.R."/>
            <person name="Straney D."/>
            <person name="Napoli C.A."/>
            <person name="Barker B.M."/>
            <person name="Gribskov M."/>
            <person name="Rep M."/>
            <person name="Kroken S."/>
            <person name="Molnar I."/>
            <person name="Rensing C."/>
            <person name="Kennell J.C."/>
            <person name="Zamora J."/>
            <person name="Farman M.L."/>
            <person name="Selker E.U."/>
            <person name="Salamov A."/>
            <person name="Shapiro H."/>
            <person name="Pangilinan J."/>
            <person name="Lindquist E."/>
            <person name="Lamers C."/>
            <person name="Grigoriev I.V."/>
            <person name="Geiser D.M."/>
            <person name="Covert S.F."/>
            <person name="Temporini E."/>
            <person name="Vanetten H.D."/>
        </authorList>
    </citation>
    <scope>NUCLEOTIDE SEQUENCE [LARGE SCALE GENOMIC DNA]</scope>
    <source>
        <strain evidence="2">ATCC MYA-4622 / CBS 123669 / FGSC 9596 / NRRL 45880 / 77-13-4</strain>
    </source>
</reference>
<keyword evidence="2" id="KW-1185">Reference proteome</keyword>
<dbReference type="KEGG" id="nhe:NECHADRAFT_82002"/>